<feature type="region of interest" description="Disordered" evidence="1">
    <location>
        <begin position="101"/>
        <end position="127"/>
    </location>
</feature>
<reference evidence="3 4" key="1">
    <citation type="journal article" date="2007" name="Proc. Natl. Acad. Sci. U.S.A.">
        <title>Dandruff-associated Malassezia genomes reveal convergent and divergent virulence traits shared with plant and human fungal pathogens.</title>
        <authorList>
            <person name="Xu J."/>
            <person name="Saunders C.W."/>
            <person name="Hu P."/>
            <person name="Grant R.A."/>
            <person name="Boekhout T."/>
            <person name="Kuramae E.E."/>
            <person name="Kronstad J.W."/>
            <person name="Deangelis Y.M."/>
            <person name="Reeder N.L."/>
            <person name="Johnstone K.R."/>
            <person name="Leland M."/>
            <person name="Fieno A.M."/>
            <person name="Begley W.M."/>
            <person name="Sun Y."/>
            <person name="Lacey M.P."/>
            <person name="Chaudhary T."/>
            <person name="Keough T."/>
            <person name="Chu L."/>
            <person name="Sears R."/>
            <person name="Yuan B."/>
            <person name="Dawson T.L.Jr."/>
        </authorList>
    </citation>
    <scope>NUCLEOTIDE SEQUENCE [LARGE SCALE GENOMIC DNA]</scope>
    <source>
        <strain evidence="4">ATCC MYA-4612 / CBS 7966</strain>
    </source>
</reference>
<dbReference type="Proteomes" id="UP000008837">
    <property type="component" value="Unassembled WGS sequence"/>
</dbReference>
<dbReference type="VEuPathDB" id="FungiDB:MGL_1173"/>
<comment type="caution">
    <text evidence="3">The sequence shown here is derived from an EMBL/GenBank/DDBJ whole genome shotgun (WGS) entry which is preliminary data.</text>
</comment>
<evidence type="ECO:0000313" key="3">
    <source>
        <dbReference type="EMBL" id="EDP44691.1"/>
    </source>
</evidence>
<evidence type="ECO:0000256" key="1">
    <source>
        <dbReference type="SAM" id="MobiDB-lite"/>
    </source>
</evidence>
<feature type="region of interest" description="Disordered" evidence="1">
    <location>
        <begin position="1"/>
        <end position="31"/>
    </location>
</feature>
<evidence type="ECO:0000256" key="2">
    <source>
        <dbReference type="SAM" id="Phobius"/>
    </source>
</evidence>
<dbReference type="OrthoDB" id="3360262at2759"/>
<dbReference type="RefSeq" id="XP_001731905.1">
    <property type="nucleotide sequence ID" value="XM_001731853.1"/>
</dbReference>
<dbReference type="OMA" id="PGLMYAF"/>
<dbReference type="InParanoid" id="A8PWP6"/>
<dbReference type="GeneID" id="5856210"/>
<proteinExistence type="predicted"/>
<feature type="compositionally biased region" description="Low complexity" evidence="1">
    <location>
        <begin position="112"/>
        <end position="121"/>
    </location>
</feature>
<feature type="compositionally biased region" description="Pro residues" evidence="1">
    <location>
        <begin position="265"/>
        <end position="275"/>
    </location>
</feature>
<gene>
    <name evidence="3" type="ORF">MGL_1173</name>
</gene>
<keyword evidence="2" id="KW-0812">Transmembrane</keyword>
<sequence length="494" mass="54688">MTSSHGFSADNAKISAPSASSSHHPWRMSASHREAPTFQGMYFPRYERYEHYPSSHTTFLSSPPSSSSPMFSDMATSATTSSDANASGFWHFHDPFTTTSPLFHAPPPPKSPNLVKPPSSSRESRLQGLGLVVPSNEPLTRRRSMSHSSAHSFEDHMAVHGGLDRWFPGLMYAFEPMHESTNHTPSLDDHVEEPLASVDDSVDYVAPPSAEPHSPPLRSLQLVSKYFGDEDPHGEQNDPILSTIPGLPRGSPGEIHGLGVSMSPRSPPQDMPTPLPQKRGSRLRPLHLAEMHRLEAHVPAAHASSGVEEDHVADVSNSMSLSRPSHARHQRIPFAILHPPSEKAIADPDAVRMFWYGFLGMPWLWLLGGWCLDDHGMLLSPWSPPSFASYRAGLHPYGPPFALSMHAHNQFLQRYSPSASATHSITLEPNVFGPEHRGVQFLAQYPPDSVRLYQLHQWQHTESFVLLNRMAAALSSFTFFACWATGVWTVVAHF</sequence>
<feature type="region of interest" description="Disordered" evidence="1">
    <location>
        <begin position="54"/>
        <end position="78"/>
    </location>
</feature>
<dbReference type="EMBL" id="AAYY01000003">
    <property type="protein sequence ID" value="EDP44691.1"/>
    <property type="molecule type" value="Genomic_DNA"/>
</dbReference>
<keyword evidence="2" id="KW-1133">Transmembrane helix</keyword>
<feature type="region of interest" description="Disordered" evidence="1">
    <location>
        <begin position="301"/>
        <end position="326"/>
    </location>
</feature>
<name>A8PWP6_MALGO</name>
<accession>A8PWP6</accession>
<dbReference type="KEGG" id="mgl:MGL_1173"/>
<feature type="transmembrane region" description="Helical" evidence="2">
    <location>
        <begin position="471"/>
        <end position="491"/>
    </location>
</feature>
<dbReference type="AlphaFoldDB" id="A8PWP6"/>
<evidence type="ECO:0000313" key="4">
    <source>
        <dbReference type="Proteomes" id="UP000008837"/>
    </source>
</evidence>
<feature type="region of interest" description="Disordered" evidence="1">
    <location>
        <begin position="228"/>
        <end position="278"/>
    </location>
</feature>
<keyword evidence="2" id="KW-0472">Membrane</keyword>
<organism evidence="3 4">
    <name type="scientific">Malassezia globosa (strain ATCC MYA-4612 / CBS 7966)</name>
    <name type="common">Dandruff-associated fungus</name>
    <dbReference type="NCBI Taxonomy" id="425265"/>
    <lineage>
        <taxon>Eukaryota</taxon>
        <taxon>Fungi</taxon>
        <taxon>Dikarya</taxon>
        <taxon>Basidiomycota</taxon>
        <taxon>Ustilaginomycotina</taxon>
        <taxon>Malasseziomycetes</taxon>
        <taxon>Malasseziales</taxon>
        <taxon>Malasseziaceae</taxon>
        <taxon>Malassezia</taxon>
    </lineage>
</organism>
<keyword evidence="4" id="KW-1185">Reference proteome</keyword>
<protein>
    <submittedName>
        <fullName evidence="3">Uncharacterized protein</fullName>
    </submittedName>
</protein>